<reference evidence="2" key="1">
    <citation type="submission" date="2021-01" db="EMBL/GenBank/DDBJ databases">
        <title>Modified the classification status of verrucomicrobia.</title>
        <authorList>
            <person name="Feng X."/>
        </authorList>
    </citation>
    <scope>NUCLEOTIDE SEQUENCE</scope>
    <source>
        <strain evidence="2">KCTC 22041</strain>
    </source>
</reference>
<gene>
    <name evidence="2" type="ORF">JIN85_16665</name>
</gene>
<evidence type="ECO:0000256" key="1">
    <source>
        <dbReference type="SAM" id="Phobius"/>
    </source>
</evidence>
<keyword evidence="1" id="KW-0812">Transmembrane</keyword>
<evidence type="ECO:0000313" key="2">
    <source>
        <dbReference type="EMBL" id="MBK1884054.1"/>
    </source>
</evidence>
<sequence>MLERVEAADLVKELAFDGHSTRSILAMLEKRNWGAVLSRDEIDDLIRAARAAQKVIPARPSRLWPRAIGIFAMLIGVVSLVLNSPSSVSMLGRYSPGRYGVLAILLGLVLLIHPQWGREDV</sequence>
<comment type="caution">
    <text evidence="2">The sequence shown here is derived from an EMBL/GenBank/DDBJ whole genome shotgun (WGS) entry which is preliminary data.</text>
</comment>
<organism evidence="2 3">
    <name type="scientific">Luteolibacter pohnpeiensis</name>
    <dbReference type="NCBI Taxonomy" id="454153"/>
    <lineage>
        <taxon>Bacteria</taxon>
        <taxon>Pseudomonadati</taxon>
        <taxon>Verrucomicrobiota</taxon>
        <taxon>Verrucomicrobiia</taxon>
        <taxon>Verrucomicrobiales</taxon>
        <taxon>Verrucomicrobiaceae</taxon>
        <taxon>Luteolibacter</taxon>
    </lineage>
</organism>
<feature type="transmembrane region" description="Helical" evidence="1">
    <location>
        <begin position="63"/>
        <end position="82"/>
    </location>
</feature>
<proteinExistence type="predicted"/>
<keyword evidence="1" id="KW-0472">Membrane</keyword>
<keyword evidence="1" id="KW-1133">Transmembrane helix</keyword>
<feature type="transmembrane region" description="Helical" evidence="1">
    <location>
        <begin position="94"/>
        <end position="112"/>
    </location>
</feature>
<protein>
    <submittedName>
        <fullName evidence="2">Uncharacterized protein</fullName>
    </submittedName>
</protein>
<dbReference type="AlphaFoldDB" id="A0A934SA31"/>
<dbReference type="RefSeq" id="WP_200272874.1">
    <property type="nucleotide sequence ID" value="NZ_JAENIJ010000033.1"/>
</dbReference>
<keyword evidence="3" id="KW-1185">Reference proteome</keyword>
<dbReference type="Proteomes" id="UP000603141">
    <property type="component" value="Unassembled WGS sequence"/>
</dbReference>
<name>A0A934SA31_9BACT</name>
<dbReference type="EMBL" id="JAENIJ010000033">
    <property type="protein sequence ID" value="MBK1884054.1"/>
    <property type="molecule type" value="Genomic_DNA"/>
</dbReference>
<evidence type="ECO:0000313" key="3">
    <source>
        <dbReference type="Proteomes" id="UP000603141"/>
    </source>
</evidence>
<accession>A0A934SA31</accession>